<dbReference type="STRING" id="307121.GA0070620_5463"/>
<keyword evidence="3" id="KW-1185">Reference proteome</keyword>
<feature type="region of interest" description="Disordered" evidence="1">
    <location>
        <begin position="20"/>
        <end position="42"/>
    </location>
</feature>
<reference evidence="3" key="1">
    <citation type="submission" date="2016-06" db="EMBL/GenBank/DDBJ databases">
        <authorList>
            <person name="Varghese N."/>
        </authorList>
    </citation>
    <scope>NUCLEOTIDE SEQUENCE [LARGE SCALE GENOMIC DNA]</scope>
    <source>
        <strain evidence="3">DSM 45344</strain>
    </source>
</reference>
<organism evidence="2 3">
    <name type="scientific">Micromonospora krabiensis</name>
    <dbReference type="NCBI Taxonomy" id="307121"/>
    <lineage>
        <taxon>Bacteria</taxon>
        <taxon>Bacillati</taxon>
        <taxon>Actinomycetota</taxon>
        <taxon>Actinomycetes</taxon>
        <taxon>Micromonosporales</taxon>
        <taxon>Micromonosporaceae</taxon>
        <taxon>Micromonospora</taxon>
    </lineage>
</organism>
<dbReference type="AlphaFoldDB" id="A0A1C3NBF4"/>
<protein>
    <submittedName>
        <fullName evidence="2">Uncharacterized protein</fullName>
    </submittedName>
</protein>
<proteinExistence type="predicted"/>
<evidence type="ECO:0000313" key="3">
    <source>
        <dbReference type="Proteomes" id="UP000199393"/>
    </source>
</evidence>
<evidence type="ECO:0000256" key="1">
    <source>
        <dbReference type="SAM" id="MobiDB-lite"/>
    </source>
</evidence>
<gene>
    <name evidence="2" type="ORF">GA0070620_5463</name>
</gene>
<dbReference type="EMBL" id="LT598496">
    <property type="protein sequence ID" value="SBV29879.1"/>
    <property type="molecule type" value="Genomic_DNA"/>
</dbReference>
<accession>A0A1C3NBF4</accession>
<name>A0A1C3NBF4_9ACTN</name>
<sequence>MADMFAHALIEVAGTPAARGPLLASRPRVRRPALAGRDATRD</sequence>
<evidence type="ECO:0000313" key="2">
    <source>
        <dbReference type="EMBL" id="SBV29879.1"/>
    </source>
</evidence>
<dbReference type="Proteomes" id="UP000199393">
    <property type="component" value="Chromosome I"/>
</dbReference>